<dbReference type="RefSeq" id="WP_149556470.1">
    <property type="nucleotide sequence ID" value="NZ_JAKUYZ010000006.1"/>
</dbReference>
<accession>A0AAW5WLX9</accession>
<comment type="caution">
    <text evidence="4">The sequence shown here is derived from an EMBL/GenBank/DDBJ whole genome shotgun (WGS) entry which is preliminary data.</text>
</comment>
<keyword evidence="3" id="KW-0560">Oxidoreductase</keyword>
<reference evidence="4" key="2">
    <citation type="submission" date="2022-02" db="EMBL/GenBank/DDBJ databases">
        <authorList>
            <person name="Christensen J.J.E."/>
            <person name="Jensen C.S."/>
            <person name="Nielsen X.C."/>
            <person name="Dargis R."/>
        </authorList>
    </citation>
    <scope>NUCLEOTIDE SEQUENCE</scope>
    <source>
        <strain evidence="4">K13014465</strain>
    </source>
</reference>
<dbReference type="CDD" id="cd05233">
    <property type="entry name" value="SDR_c"/>
    <property type="match status" value="1"/>
</dbReference>
<dbReference type="InterPro" id="IPR036291">
    <property type="entry name" value="NAD(P)-bd_dom_sf"/>
</dbReference>
<dbReference type="EMBL" id="JAKUYZ010000006">
    <property type="protein sequence ID" value="MCY7221149.1"/>
    <property type="molecule type" value="Genomic_DNA"/>
</dbReference>
<evidence type="ECO:0000256" key="3">
    <source>
        <dbReference type="ARBA" id="ARBA00023002"/>
    </source>
</evidence>
<evidence type="ECO:0000256" key="2">
    <source>
        <dbReference type="ARBA" id="ARBA00022857"/>
    </source>
</evidence>
<dbReference type="AlphaFoldDB" id="A0AAW5WLX9"/>
<sequence>MSTNNLLIIGSESHVCRDYIARYNNYYNQIIGIDFPKESSYLEYYLSVDFCNDTSYEQIERFLFNLDMKFSQIIFASGINHMNDVFGVTTSDWDRTFDVNVKAALFSLKAAYDYFSNQTAIVFIASQNGVVAHDQRIDYGTSKSALIHLAKNLSVDYAKVDDKDLRVNTLSPSYIQTEENKDLLASYFGKRLLAKIPYKQFVSLEDVSHALHFLIGNNSKSIRGQNLILDYGYTII</sequence>
<dbReference type="InterPro" id="IPR020904">
    <property type="entry name" value="Sc_DH/Rdtase_CS"/>
</dbReference>
<comment type="similarity">
    <text evidence="1">Belongs to the short-chain dehydrogenases/reductases (SDR) family.</text>
</comment>
<dbReference type="Gene3D" id="3.40.50.720">
    <property type="entry name" value="NAD(P)-binding Rossmann-like Domain"/>
    <property type="match status" value="1"/>
</dbReference>
<evidence type="ECO:0000313" key="5">
    <source>
        <dbReference type="Proteomes" id="UP001208029"/>
    </source>
</evidence>
<dbReference type="PROSITE" id="PS00061">
    <property type="entry name" value="ADH_SHORT"/>
    <property type="match status" value="1"/>
</dbReference>
<evidence type="ECO:0000256" key="1">
    <source>
        <dbReference type="ARBA" id="ARBA00006484"/>
    </source>
</evidence>
<dbReference type="PANTHER" id="PTHR43618:SF13">
    <property type="entry name" value="CHAIN DEHYDROGENASE, PUTATIVE (AFU_ORTHOLOGUE AFUA_1G17650)-RELATED"/>
    <property type="match status" value="1"/>
</dbReference>
<dbReference type="Pfam" id="PF13561">
    <property type="entry name" value="adh_short_C2"/>
    <property type="match status" value="1"/>
</dbReference>
<keyword evidence="2" id="KW-0521">NADP</keyword>
<proteinExistence type="inferred from homology"/>
<dbReference type="Proteomes" id="UP001208029">
    <property type="component" value="Unassembled WGS sequence"/>
</dbReference>
<protein>
    <submittedName>
        <fullName evidence="4">SDR family oxidoreductase</fullName>
    </submittedName>
</protein>
<dbReference type="InterPro" id="IPR052178">
    <property type="entry name" value="Sec_Metab_Biosynth_SDR"/>
</dbReference>
<evidence type="ECO:0000313" key="4">
    <source>
        <dbReference type="EMBL" id="MCY7221149.1"/>
    </source>
</evidence>
<dbReference type="GO" id="GO:0016491">
    <property type="term" value="F:oxidoreductase activity"/>
    <property type="evidence" value="ECO:0007669"/>
    <property type="project" value="UniProtKB-KW"/>
</dbReference>
<dbReference type="SUPFAM" id="SSF51735">
    <property type="entry name" value="NAD(P)-binding Rossmann-fold domains"/>
    <property type="match status" value="1"/>
</dbReference>
<gene>
    <name evidence="4" type="ORF">MK546_03465</name>
</gene>
<dbReference type="InterPro" id="IPR002347">
    <property type="entry name" value="SDR_fam"/>
</dbReference>
<reference evidence="4" key="1">
    <citation type="journal article" date="2022" name="Med Res Arch">
        <title>Genomic identification of streptococcal strains and relation to clinical characteristics. A substudy to The Partial Oral Treatment of Endocarditis (POET) Trial.</title>
        <authorList>
            <person name="Christensen J."/>
            <person name="Jensen C."/>
            <person name="Dargis R."/>
            <person name="Nielsen X."/>
            <person name="Pries- Heje M."/>
            <person name="Wiingaard C."/>
            <person name="Ihlemann N."/>
            <person name="Gill S."/>
            <person name="Bruun N."/>
            <person name="Elming H."/>
            <person name="Povlsen J."/>
            <person name="Madsen T."/>
            <person name="Jensen K."/>
            <person name="Fuursted K."/>
            <person name="Ostergaard L."/>
            <person name="Christiansen U."/>
            <person name="Rosenvinge F."/>
            <person name="Helweg-Larsen J."/>
            <person name="Fosbol E."/>
            <person name="Kober L."/>
            <person name="Torp-Pedersen C."/>
            <person name="Tonder N."/>
            <person name="Moser C."/>
            <person name="Iversen K."/>
            <person name="Bundgaard H."/>
        </authorList>
    </citation>
    <scope>NUCLEOTIDE SEQUENCE</scope>
    <source>
        <strain evidence="4">K13014465</strain>
    </source>
</reference>
<dbReference type="PANTHER" id="PTHR43618">
    <property type="entry name" value="7-ALPHA-HYDROXYSTEROID DEHYDROGENASE"/>
    <property type="match status" value="1"/>
</dbReference>
<organism evidence="4 5">
    <name type="scientific">Streptococcus cristatus</name>
    <dbReference type="NCBI Taxonomy" id="45634"/>
    <lineage>
        <taxon>Bacteria</taxon>
        <taxon>Bacillati</taxon>
        <taxon>Bacillota</taxon>
        <taxon>Bacilli</taxon>
        <taxon>Lactobacillales</taxon>
        <taxon>Streptococcaceae</taxon>
        <taxon>Streptococcus</taxon>
    </lineage>
</organism>
<dbReference type="PRINTS" id="PR00081">
    <property type="entry name" value="GDHRDH"/>
</dbReference>
<name>A0AAW5WLX9_STRCR</name>